<gene>
    <name evidence="4" type="primary">6047897</name>
    <name evidence="3" type="ORF">CpipJ_CPIJ014637</name>
</gene>
<feature type="domain" description="CCHC-type" evidence="2">
    <location>
        <begin position="73"/>
        <end position="89"/>
    </location>
</feature>
<dbReference type="Proteomes" id="UP000002320">
    <property type="component" value="Unassembled WGS sequence"/>
</dbReference>
<dbReference type="AlphaFoldDB" id="B0X5G4"/>
<dbReference type="GO" id="GO:0003676">
    <property type="term" value="F:nucleic acid binding"/>
    <property type="evidence" value="ECO:0007669"/>
    <property type="project" value="InterPro"/>
</dbReference>
<reference evidence="4" key="2">
    <citation type="submission" date="2020-05" db="UniProtKB">
        <authorList>
            <consortium name="EnsemblMetazoa"/>
        </authorList>
    </citation>
    <scope>IDENTIFICATION</scope>
    <source>
        <strain evidence="4">JHB</strain>
    </source>
</reference>
<evidence type="ECO:0000259" key="2">
    <source>
        <dbReference type="SMART" id="SM00343"/>
    </source>
</evidence>
<accession>B0X5G4</accession>
<name>B0X5G4_CULQU</name>
<dbReference type="EnsemblMetazoa" id="CPIJ014637-RA">
    <property type="protein sequence ID" value="CPIJ014637-PA"/>
    <property type="gene ID" value="CPIJ014637"/>
</dbReference>
<dbReference type="InParanoid" id="B0X5G4"/>
<dbReference type="EMBL" id="DS232378">
    <property type="protein sequence ID" value="EDS40849.1"/>
    <property type="molecule type" value="Genomic_DNA"/>
</dbReference>
<feature type="compositionally biased region" description="Pro residues" evidence="1">
    <location>
        <begin position="188"/>
        <end position="204"/>
    </location>
</feature>
<proteinExistence type="predicted"/>
<feature type="compositionally biased region" description="Acidic residues" evidence="1">
    <location>
        <begin position="128"/>
        <end position="138"/>
    </location>
</feature>
<dbReference type="GO" id="GO:0008270">
    <property type="term" value="F:zinc ion binding"/>
    <property type="evidence" value="ECO:0007669"/>
    <property type="project" value="InterPro"/>
</dbReference>
<dbReference type="HOGENOM" id="CLU_1215831_0_0_1"/>
<evidence type="ECO:0000313" key="4">
    <source>
        <dbReference type="EnsemblMetazoa" id="CPIJ014637-PA"/>
    </source>
</evidence>
<organism>
    <name type="scientific">Culex quinquefasciatus</name>
    <name type="common">Southern house mosquito</name>
    <name type="synonym">Culex pungens</name>
    <dbReference type="NCBI Taxonomy" id="7176"/>
    <lineage>
        <taxon>Eukaryota</taxon>
        <taxon>Metazoa</taxon>
        <taxon>Ecdysozoa</taxon>
        <taxon>Arthropoda</taxon>
        <taxon>Hexapoda</taxon>
        <taxon>Insecta</taxon>
        <taxon>Pterygota</taxon>
        <taxon>Neoptera</taxon>
        <taxon>Endopterygota</taxon>
        <taxon>Diptera</taxon>
        <taxon>Nematocera</taxon>
        <taxon>Culicoidea</taxon>
        <taxon>Culicidae</taxon>
        <taxon>Culicinae</taxon>
        <taxon>Culicini</taxon>
        <taxon>Culex</taxon>
        <taxon>Culex</taxon>
    </lineage>
</organism>
<feature type="domain" description="CCHC-type" evidence="2">
    <location>
        <begin position="35"/>
        <end position="51"/>
    </location>
</feature>
<sequence>MRFYHRIFCCAALPDYIELFKHRLPVRLYVPRVMSCENCQQLGHTKTYCSNKSKCSKCAGPHKDVDCQTQAEKCLLCGGEPHKTRQCPKYKEREDKMKRSLKKRSKKSFAEILSQANQSNRYAPLADDSGDEENEEEVLFQRDEESDSSGPNPKRNKVSKSRNAAGGKGKESDSLNFEEDFPFGPSGKPAPKPAPIPLKPLKPCDPPIPLKPLKPVPKLPKILLNRRV</sequence>
<evidence type="ECO:0000313" key="3">
    <source>
        <dbReference type="EMBL" id="EDS40849.1"/>
    </source>
</evidence>
<protein>
    <recommendedName>
        <fullName evidence="2">CCHC-type domain-containing protein</fullName>
    </recommendedName>
</protein>
<dbReference type="SMART" id="SM00343">
    <property type="entry name" value="ZnF_C2HC"/>
    <property type="match status" value="2"/>
</dbReference>
<dbReference type="STRING" id="7176.B0X5G4"/>
<dbReference type="InterPro" id="IPR001878">
    <property type="entry name" value="Znf_CCHC"/>
</dbReference>
<reference evidence="3" key="1">
    <citation type="submission" date="2007-03" db="EMBL/GenBank/DDBJ databases">
        <title>Annotation of Culex pipiens quinquefasciatus.</title>
        <authorList>
            <consortium name="The Broad Institute Genome Sequencing Platform"/>
            <person name="Atkinson P.W."/>
            <person name="Hemingway J."/>
            <person name="Christensen B.M."/>
            <person name="Higgs S."/>
            <person name="Kodira C."/>
            <person name="Hannick L."/>
            <person name="Megy K."/>
            <person name="O'Leary S."/>
            <person name="Pearson M."/>
            <person name="Haas B.J."/>
            <person name="Mauceli E."/>
            <person name="Wortman J.R."/>
            <person name="Lee N.H."/>
            <person name="Guigo R."/>
            <person name="Stanke M."/>
            <person name="Alvarado L."/>
            <person name="Amedeo P."/>
            <person name="Antoine C.H."/>
            <person name="Arensburger P."/>
            <person name="Bidwell S.L."/>
            <person name="Crawford M."/>
            <person name="Camaro F."/>
            <person name="Devon K."/>
            <person name="Engels R."/>
            <person name="Hammond M."/>
            <person name="Howarth C."/>
            <person name="Koehrsen M."/>
            <person name="Lawson D."/>
            <person name="Montgomery P."/>
            <person name="Nene V."/>
            <person name="Nusbaum C."/>
            <person name="Puiu D."/>
            <person name="Romero-Severson J."/>
            <person name="Severson D.W."/>
            <person name="Shumway M."/>
            <person name="Sisk P."/>
            <person name="Stolte C."/>
            <person name="Zeng Q."/>
            <person name="Eisenstadt E."/>
            <person name="Fraser-Liggett C."/>
            <person name="Strausberg R."/>
            <person name="Galagan J."/>
            <person name="Birren B."/>
            <person name="Collins F.H."/>
        </authorList>
    </citation>
    <scope>NUCLEOTIDE SEQUENCE [LARGE SCALE GENOMIC DNA]</scope>
    <source>
        <strain evidence="3">JHB</strain>
    </source>
</reference>
<keyword evidence="5" id="KW-1185">Reference proteome</keyword>
<evidence type="ECO:0000313" key="5">
    <source>
        <dbReference type="Proteomes" id="UP000002320"/>
    </source>
</evidence>
<feature type="compositionally biased region" description="Basic and acidic residues" evidence="1">
    <location>
        <begin position="89"/>
        <end position="98"/>
    </location>
</feature>
<evidence type="ECO:0000256" key="1">
    <source>
        <dbReference type="SAM" id="MobiDB-lite"/>
    </source>
</evidence>
<dbReference type="VEuPathDB" id="VectorBase:CPIJ014637"/>
<feature type="region of interest" description="Disordered" evidence="1">
    <location>
        <begin position="88"/>
        <end position="204"/>
    </location>
</feature>
<dbReference type="KEGG" id="cqu:CpipJ_CPIJ014637"/>